<reference evidence="8 9" key="1">
    <citation type="submission" date="2017-06" db="EMBL/GenBank/DDBJ databases">
        <authorList>
            <person name="Kim H.J."/>
            <person name="Triplett B.A."/>
        </authorList>
    </citation>
    <scope>NUCLEOTIDE SEQUENCE [LARGE SCALE GENOMIC DNA]</scope>
    <source>
        <strain evidence="8 9">DSM 25597</strain>
    </source>
</reference>
<dbReference type="AlphaFoldDB" id="A0A238WAX1"/>
<keyword evidence="3 8" id="KW-0808">Transferase</keyword>
<gene>
    <name evidence="8" type="ORF">SAMN06265376_101882</name>
</gene>
<evidence type="ECO:0000256" key="3">
    <source>
        <dbReference type="ARBA" id="ARBA00022679"/>
    </source>
</evidence>
<keyword evidence="5 8" id="KW-0012">Acyltransferase</keyword>
<dbReference type="GO" id="GO:0003841">
    <property type="term" value="F:1-acylglycerol-3-phosphate O-acyltransferase activity"/>
    <property type="evidence" value="ECO:0007669"/>
    <property type="project" value="TreeGrafter"/>
</dbReference>
<keyword evidence="6" id="KW-0472">Membrane</keyword>
<keyword evidence="6" id="KW-1133">Transmembrane helix</keyword>
<keyword evidence="4" id="KW-0443">Lipid metabolism</keyword>
<dbReference type="OrthoDB" id="9803035at2"/>
<dbReference type="InterPro" id="IPR002123">
    <property type="entry name" value="Plipid/glycerol_acylTrfase"/>
</dbReference>
<evidence type="ECO:0000256" key="1">
    <source>
        <dbReference type="ARBA" id="ARBA00005189"/>
    </source>
</evidence>
<evidence type="ECO:0000256" key="5">
    <source>
        <dbReference type="ARBA" id="ARBA00023315"/>
    </source>
</evidence>
<dbReference type="GO" id="GO:0006654">
    <property type="term" value="P:phosphatidic acid biosynthetic process"/>
    <property type="evidence" value="ECO:0007669"/>
    <property type="project" value="TreeGrafter"/>
</dbReference>
<dbReference type="SUPFAM" id="SSF69593">
    <property type="entry name" value="Glycerol-3-phosphate (1)-acyltransferase"/>
    <property type="match status" value="1"/>
</dbReference>
<dbReference type="Pfam" id="PF01553">
    <property type="entry name" value="Acyltransferase"/>
    <property type="match status" value="1"/>
</dbReference>
<dbReference type="Proteomes" id="UP000198379">
    <property type="component" value="Unassembled WGS sequence"/>
</dbReference>
<dbReference type="SMART" id="SM00563">
    <property type="entry name" value="PlsC"/>
    <property type="match status" value="1"/>
</dbReference>
<organism evidence="8 9">
    <name type="scientific">Dokdonia pacifica</name>
    <dbReference type="NCBI Taxonomy" id="1627892"/>
    <lineage>
        <taxon>Bacteria</taxon>
        <taxon>Pseudomonadati</taxon>
        <taxon>Bacteroidota</taxon>
        <taxon>Flavobacteriia</taxon>
        <taxon>Flavobacteriales</taxon>
        <taxon>Flavobacteriaceae</taxon>
        <taxon>Dokdonia</taxon>
    </lineage>
</organism>
<dbReference type="RefSeq" id="WP_089370193.1">
    <property type="nucleotide sequence ID" value="NZ_BMEP01000002.1"/>
</dbReference>
<keyword evidence="9" id="KW-1185">Reference proteome</keyword>
<evidence type="ECO:0000259" key="7">
    <source>
        <dbReference type="SMART" id="SM00563"/>
    </source>
</evidence>
<proteinExistence type="predicted"/>
<sequence>MRKIIAYPVTILYYLLFGFTLVFFHPIQWICLRVFGYHAHKKSVDVLNFFLLRCLNVLGTRFHFENPHKISLDQPCIIVANHQGTYDIPPIIWYLRHLHPKFISKKELGKGIPSISFNLKYGGSVLIDRKDKVQAVQAIKDLTTYLNKHNRSVVIFAEGTRSRDGVPMRFATAGLKTLFEAMPTALIVPVTINNSWKLNKWGGFPMDIGVRMHHKVHEPFLVSSAPVETLISNVESVVLQDFTEIRERRK</sequence>
<protein>
    <submittedName>
        <fullName evidence="8">1-acyl-sn-glycerol-3-phosphate acyltransferase</fullName>
    </submittedName>
</protein>
<comment type="pathway">
    <text evidence="1">Lipid metabolism.</text>
</comment>
<dbReference type="PANTHER" id="PTHR10434">
    <property type="entry name" value="1-ACYL-SN-GLYCEROL-3-PHOSPHATE ACYLTRANSFERASE"/>
    <property type="match status" value="1"/>
</dbReference>
<keyword evidence="6" id="KW-0812">Transmembrane</keyword>
<feature type="domain" description="Phospholipid/glycerol acyltransferase" evidence="7">
    <location>
        <begin position="76"/>
        <end position="195"/>
    </location>
</feature>
<feature type="transmembrane region" description="Helical" evidence="6">
    <location>
        <begin position="12"/>
        <end position="32"/>
    </location>
</feature>
<evidence type="ECO:0000256" key="2">
    <source>
        <dbReference type="ARBA" id="ARBA00022516"/>
    </source>
</evidence>
<evidence type="ECO:0000313" key="9">
    <source>
        <dbReference type="Proteomes" id="UP000198379"/>
    </source>
</evidence>
<accession>A0A238WAX1</accession>
<dbReference type="CDD" id="cd07989">
    <property type="entry name" value="LPLAT_AGPAT-like"/>
    <property type="match status" value="1"/>
</dbReference>
<dbReference type="EMBL" id="FZNY01000001">
    <property type="protein sequence ID" value="SNR43648.1"/>
    <property type="molecule type" value="Genomic_DNA"/>
</dbReference>
<keyword evidence="2" id="KW-0444">Lipid biosynthesis</keyword>
<evidence type="ECO:0000313" key="8">
    <source>
        <dbReference type="EMBL" id="SNR43648.1"/>
    </source>
</evidence>
<evidence type="ECO:0000256" key="4">
    <source>
        <dbReference type="ARBA" id="ARBA00023098"/>
    </source>
</evidence>
<dbReference type="PANTHER" id="PTHR10434:SF64">
    <property type="entry name" value="1-ACYL-SN-GLYCEROL-3-PHOSPHATE ACYLTRANSFERASE-RELATED"/>
    <property type="match status" value="1"/>
</dbReference>
<evidence type="ECO:0000256" key="6">
    <source>
        <dbReference type="SAM" id="Phobius"/>
    </source>
</evidence>
<name>A0A238WAX1_9FLAO</name>